<keyword evidence="4 5" id="KW-0472">Membrane</keyword>
<dbReference type="STRING" id="1029756.W911_04470"/>
<dbReference type="GO" id="GO:0016020">
    <property type="term" value="C:membrane"/>
    <property type="evidence" value="ECO:0007669"/>
    <property type="project" value="UniProtKB-SubCell"/>
</dbReference>
<feature type="transmembrane region" description="Helical" evidence="5">
    <location>
        <begin position="103"/>
        <end position="121"/>
    </location>
</feature>
<evidence type="ECO:0000256" key="1">
    <source>
        <dbReference type="ARBA" id="ARBA00004141"/>
    </source>
</evidence>
<dbReference type="Proteomes" id="UP000018542">
    <property type="component" value="Chromosome"/>
</dbReference>
<evidence type="ECO:0000313" key="8">
    <source>
        <dbReference type="Proteomes" id="UP000018542"/>
    </source>
</evidence>
<proteinExistence type="predicted"/>
<sequence>MRLPADFLARDMQRPMKYVALFIGLVGIVPLTLFLRGNPAARNHFWLLLGVIPFIIKVVPLFDLALITWHDFWFGFVPGLQVSAIDLIAIALYFTVRHQTNSIRYHFPFLLYLTAISLSVFQADEPLAAVFYLWQCLRIYFFTIVIAKACTDEAVPMQLLKGLAIGIAIQFFVVIYQKFGLKLIQPTGTFIHQNTLGLIMHLVVMPHFALLLRGQRQILSALTPMWGLTVAALIASRAALGFAVMGVLATYFLSSLRRWSTRKALVGLGGVLIAAVLVPVAISSLEKRFDAAPLMEDEYDERAAFNRTALSMLAAKPFGVGANHYAYAGKKYGYSIRAGVVPFEGNLNNIVHNAYYLNAAEAGYLGLVAFTILMLYPIWIALRYSWMARGDPRGDLLLGLGMGLATVAAHSLLEYVVVVQEVQYVLAMVVGMIFGVAHQIRISRSEGARAPRSGVLRGPVGGQAIR</sequence>
<name>V5SIN7_9HYPH</name>
<evidence type="ECO:0000256" key="3">
    <source>
        <dbReference type="ARBA" id="ARBA00022989"/>
    </source>
</evidence>
<accession>V5SIN7</accession>
<dbReference type="PANTHER" id="PTHR37422:SF13">
    <property type="entry name" value="LIPOPOLYSACCHARIDE BIOSYNTHESIS PROTEIN PA4999-RELATED"/>
    <property type="match status" value="1"/>
</dbReference>
<keyword evidence="3 5" id="KW-1133">Transmembrane helix</keyword>
<evidence type="ECO:0000256" key="5">
    <source>
        <dbReference type="SAM" id="Phobius"/>
    </source>
</evidence>
<evidence type="ECO:0000259" key="6">
    <source>
        <dbReference type="Pfam" id="PF04932"/>
    </source>
</evidence>
<gene>
    <name evidence="7" type="ORF">W911_04470</name>
</gene>
<dbReference type="InterPro" id="IPR051533">
    <property type="entry name" value="WaaL-like"/>
</dbReference>
<dbReference type="PATRIC" id="fig|1029756.8.peg.934"/>
<keyword evidence="8" id="KW-1185">Reference proteome</keyword>
<feature type="transmembrane region" description="Helical" evidence="5">
    <location>
        <begin position="159"/>
        <end position="176"/>
    </location>
</feature>
<dbReference type="PANTHER" id="PTHR37422">
    <property type="entry name" value="TEICHURONIC ACID BIOSYNTHESIS PROTEIN TUAE"/>
    <property type="match status" value="1"/>
</dbReference>
<feature type="transmembrane region" description="Helical" evidence="5">
    <location>
        <begin position="16"/>
        <end position="35"/>
    </location>
</feature>
<feature type="domain" description="O-antigen ligase-related" evidence="6">
    <location>
        <begin position="229"/>
        <end position="370"/>
    </location>
</feature>
<dbReference type="Pfam" id="PF04932">
    <property type="entry name" value="Wzy_C"/>
    <property type="match status" value="1"/>
</dbReference>
<feature type="transmembrane region" description="Helical" evidence="5">
    <location>
        <begin position="47"/>
        <end position="67"/>
    </location>
</feature>
<dbReference type="RefSeq" id="WP_023786302.1">
    <property type="nucleotide sequence ID" value="NC_022997.1"/>
</dbReference>
<evidence type="ECO:0000256" key="2">
    <source>
        <dbReference type="ARBA" id="ARBA00022692"/>
    </source>
</evidence>
<feature type="transmembrane region" description="Helical" evidence="5">
    <location>
        <begin position="362"/>
        <end position="384"/>
    </location>
</feature>
<dbReference type="KEGG" id="hni:W911_04470"/>
<evidence type="ECO:0000313" key="7">
    <source>
        <dbReference type="EMBL" id="AHB49940.1"/>
    </source>
</evidence>
<keyword evidence="2 5" id="KW-0812">Transmembrane</keyword>
<comment type="subcellular location">
    <subcellularLocation>
        <location evidence="1">Membrane</location>
        <topology evidence="1">Multi-pass membrane protein</topology>
    </subcellularLocation>
</comment>
<feature type="transmembrane region" description="Helical" evidence="5">
    <location>
        <begin position="396"/>
        <end position="418"/>
    </location>
</feature>
<evidence type="ECO:0000256" key="4">
    <source>
        <dbReference type="ARBA" id="ARBA00023136"/>
    </source>
</evidence>
<dbReference type="InterPro" id="IPR007016">
    <property type="entry name" value="O-antigen_ligase-rel_domated"/>
</dbReference>
<protein>
    <recommendedName>
        <fullName evidence="6">O-antigen ligase-related domain-containing protein</fullName>
    </recommendedName>
</protein>
<dbReference type="AlphaFoldDB" id="V5SIN7"/>
<feature type="transmembrane region" description="Helical" evidence="5">
    <location>
        <begin position="73"/>
        <end position="96"/>
    </location>
</feature>
<feature type="transmembrane region" description="Helical" evidence="5">
    <location>
        <begin position="424"/>
        <end position="442"/>
    </location>
</feature>
<reference evidence="7 8" key="1">
    <citation type="journal article" date="2014" name="Genome Announc.">
        <title>Complete Genome Sequence of Hyphomicrobium nitrativorans Strain NL23, a Denitrifying Bacterium Isolated from Biofilm of a Methanol-Fed Denitrification System Treating Seawater at the Montreal Biodome.</title>
        <authorList>
            <person name="Martineau C."/>
            <person name="Villeneuve C."/>
            <person name="Mauffrey F."/>
            <person name="Villemur R."/>
        </authorList>
    </citation>
    <scope>NUCLEOTIDE SEQUENCE [LARGE SCALE GENOMIC DNA]</scope>
    <source>
        <strain evidence="7">NL23</strain>
    </source>
</reference>
<dbReference type="EMBL" id="CP006912">
    <property type="protein sequence ID" value="AHB49940.1"/>
    <property type="molecule type" value="Genomic_DNA"/>
</dbReference>
<feature type="transmembrane region" description="Helical" evidence="5">
    <location>
        <begin position="265"/>
        <end position="285"/>
    </location>
</feature>
<organism evidence="7 8">
    <name type="scientific">Hyphomicrobium nitrativorans NL23</name>
    <dbReference type="NCBI Taxonomy" id="1029756"/>
    <lineage>
        <taxon>Bacteria</taxon>
        <taxon>Pseudomonadati</taxon>
        <taxon>Pseudomonadota</taxon>
        <taxon>Alphaproteobacteria</taxon>
        <taxon>Hyphomicrobiales</taxon>
        <taxon>Hyphomicrobiaceae</taxon>
        <taxon>Hyphomicrobium</taxon>
    </lineage>
</organism>
<dbReference type="HOGENOM" id="CLU_595667_0_0_5"/>
<feature type="transmembrane region" description="Helical" evidence="5">
    <location>
        <begin position="226"/>
        <end position="253"/>
    </location>
</feature>
<feature type="transmembrane region" description="Helical" evidence="5">
    <location>
        <begin position="127"/>
        <end position="147"/>
    </location>
</feature>